<dbReference type="AlphaFoldDB" id="A0A2C9LB57"/>
<dbReference type="Proteomes" id="UP000076420">
    <property type="component" value="Unassembled WGS sequence"/>
</dbReference>
<keyword evidence="1" id="KW-0732">Signal</keyword>
<gene>
    <name evidence="2" type="primary">106051443</name>
</gene>
<evidence type="ECO:0000256" key="1">
    <source>
        <dbReference type="SAM" id="SignalP"/>
    </source>
</evidence>
<feature type="chain" id="PRO_5012293571" evidence="1">
    <location>
        <begin position="21"/>
        <end position="149"/>
    </location>
</feature>
<dbReference type="EnsemblMetazoa" id="BGLB028981-RA">
    <property type="protein sequence ID" value="BGLB028981-PA"/>
    <property type="gene ID" value="BGLB028981"/>
</dbReference>
<dbReference type="RefSeq" id="XP_013062076.2">
    <property type="nucleotide sequence ID" value="XM_013206622.2"/>
</dbReference>
<proteinExistence type="predicted"/>
<organism evidence="2 3">
    <name type="scientific">Biomphalaria glabrata</name>
    <name type="common">Bloodfluke planorb</name>
    <name type="synonym">Freshwater snail</name>
    <dbReference type="NCBI Taxonomy" id="6526"/>
    <lineage>
        <taxon>Eukaryota</taxon>
        <taxon>Metazoa</taxon>
        <taxon>Spiralia</taxon>
        <taxon>Lophotrochozoa</taxon>
        <taxon>Mollusca</taxon>
        <taxon>Gastropoda</taxon>
        <taxon>Heterobranchia</taxon>
        <taxon>Euthyneura</taxon>
        <taxon>Panpulmonata</taxon>
        <taxon>Hygrophila</taxon>
        <taxon>Lymnaeoidea</taxon>
        <taxon>Planorbidae</taxon>
        <taxon>Biomphalaria</taxon>
    </lineage>
</organism>
<dbReference type="KEGG" id="bgt:106051443"/>
<evidence type="ECO:0000313" key="3">
    <source>
        <dbReference type="Proteomes" id="UP000076420"/>
    </source>
</evidence>
<protein>
    <submittedName>
        <fullName evidence="2">Uncharacterized protein</fullName>
    </submittedName>
</protein>
<reference evidence="2" key="1">
    <citation type="submission" date="2020-05" db="UniProtKB">
        <authorList>
            <consortium name="EnsemblMetazoa"/>
        </authorList>
    </citation>
    <scope>IDENTIFICATION</scope>
    <source>
        <strain evidence="2">BB02</strain>
    </source>
</reference>
<dbReference type="VEuPathDB" id="VectorBase:BGLB028981"/>
<dbReference type="OrthoDB" id="10284580at2759"/>
<name>A0A2C9LB57_BIOGL</name>
<dbReference type="VEuPathDB" id="VectorBase:BGLAX_029586"/>
<feature type="signal peptide" evidence="1">
    <location>
        <begin position="1"/>
        <end position="20"/>
    </location>
</feature>
<accession>A0A2C9LB57</accession>
<evidence type="ECO:0000313" key="2">
    <source>
        <dbReference type="EnsemblMetazoa" id="BGLB028981-PA"/>
    </source>
</evidence>
<sequence length="149" mass="16695">MASSLLFAVVTLGLVCVTSGQIHKGTGKCPARILKDQKFYPRNCKECTCQTDSWTCIGCPASETKFNWPMCYRNSHGSKPGSVLCAGDPGYKVEGIFREPSIRPRPPLPPPPQRVTVIHVEHKKPKNKFKIKTGNIFKTKHTKSKHRKF</sequence>